<name>R0JV47_ANAPL</name>
<evidence type="ECO:0000313" key="2">
    <source>
        <dbReference type="Proteomes" id="UP000296049"/>
    </source>
</evidence>
<dbReference type="EMBL" id="KB743134">
    <property type="protein sequence ID" value="EOB01102.1"/>
    <property type="molecule type" value="Genomic_DNA"/>
</dbReference>
<organism evidence="1 2">
    <name type="scientific">Anas platyrhynchos</name>
    <name type="common">Mallard</name>
    <name type="synonym">Anas boschas</name>
    <dbReference type="NCBI Taxonomy" id="8839"/>
    <lineage>
        <taxon>Eukaryota</taxon>
        <taxon>Metazoa</taxon>
        <taxon>Chordata</taxon>
        <taxon>Craniata</taxon>
        <taxon>Vertebrata</taxon>
        <taxon>Euteleostomi</taxon>
        <taxon>Archelosauria</taxon>
        <taxon>Archosauria</taxon>
        <taxon>Dinosauria</taxon>
        <taxon>Saurischia</taxon>
        <taxon>Theropoda</taxon>
        <taxon>Coelurosauria</taxon>
        <taxon>Aves</taxon>
        <taxon>Neognathae</taxon>
        <taxon>Galloanserae</taxon>
        <taxon>Anseriformes</taxon>
        <taxon>Anatidae</taxon>
        <taxon>Anatinae</taxon>
        <taxon>Anas</taxon>
    </lineage>
</organism>
<sequence>MLSCFLCIDFNSLQLRYHGRSVHTRFQDFEAVLQFAYGYVLSHRDAHTRTIDGAVQGWDQAAELGAAYGGIGIKKASCPGTMWQAGSARVQLLEELLNPEQRDSATYCYRLVPGRVSAVRINSAWLTKLLLLLDHEVKGKRKVF</sequence>
<accession>R0JV47</accession>
<evidence type="ECO:0000313" key="1">
    <source>
        <dbReference type="EMBL" id="EOB01102.1"/>
    </source>
</evidence>
<protein>
    <submittedName>
        <fullName evidence="1">Uncharacterized protein</fullName>
    </submittedName>
</protein>
<keyword evidence="2" id="KW-1185">Reference proteome</keyword>
<gene>
    <name evidence="1" type="ORF">Anapl_10086</name>
</gene>
<reference evidence="2" key="1">
    <citation type="journal article" date="2013" name="Nat. Genet.">
        <title>The duck genome and transcriptome provide insight into an avian influenza virus reservoir species.</title>
        <authorList>
            <person name="Huang Y."/>
            <person name="Li Y."/>
            <person name="Burt D.W."/>
            <person name="Chen H."/>
            <person name="Zhang Y."/>
            <person name="Qian W."/>
            <person name="Kim H."/>
            <person name="Gan S."/>
            <person name="Zhao Y."/>
            <person name="Li J."/>
            <person name="Yi K."/>
            <person name="Feng H."/>
            <person name="Zhu P."/>
            <person name="Li B."/>
            <person name="Liu Q."/>
            <person name="Fairley S."/>
            <person name="Magor K.E."/>
            <person name="Du Z."/>
            <person name="Hu X."/>
            <person name="Goodman L."/>
            <person name="Tafer H."/>
            <person name="Vignal A."/>
            <person name="Lee T."/>
            <person name="Kim K.W."/>
            <person name="Sheng Z."/>
            <person name="An Y."/>
            <person name="Searle S."/>
            <person name="Herrero J."/>
            <person name="Groenen M.A."/>
            <person name="Crooijmans R.P."/>
            <person name="Faraut T."/>
            <person name="Cai Q."/>
            <person name="Webster R.G."/>
            <person name="Aldridge J.R."/>
            <person name="Warren W.C."/>
            <person name="Bartschat S."/>
            <person name="Kehr S."/>
            <person name="Marz M."/>
            <person name="Stadler P.F."/>
            <person name="Smith J."/>
            <person name="Kraus R.H."/>
            <person name="Zhao Y."/>
            <person name="Ren L."/>
            <person name="Fei J."/>
            <person name="Morisson M."/>
            <person name="Kaiser P."/>
            <person name="Griffin D.K."/>
            <person name="Rao M."/>
            <person name="Pitel F."/>
            <person name="Wang J."/>
            <person name="Li N."/>
        </authorList>
    </citation>
    <scope>NUCLEOTIDE SEQUENCE [LARGE SCALE GENOMIC DNA]</scope>
</reference>
<proteinExistence type="predicted"/>
<dbReference type="AlphaFoldDB" id="R0JV47"/>
<dbReference type="Proteomes" id="UP000296049">
    <property type="component" value="Unassembled WGS sequence"/>
</dbReference>